<comment type="caution">
    <text evidence="2">The sequence shown here is derived from an EMBL/GenBank/DDBJ whole genome shotgun (WGS) entry which is preliminary data.</text>
</comment>
<evidence type="ECO:0000313" key="2">
    <source>
        <dbReference type="EMBL" id="MCE4555703.1"/>
    </source>
</evidence>
<name>A0ABS8XYA8_9BURK</name>
<sequence>MSTTKIQVFLSSRFGEFADYRDAIVEQIRARKLDEAFGLEVIDLRDGLARARPPQEVCPDGVRRSEFMILLLGDTYGELAPGHDVSHTHLEYLEAVAPGSDTWVLPAIISAVPLQDWSRQAWPDGVLRFREEVMQRHTTALFSKAEGVAPVAGRIVHSLFINLVEWMRHGTEADTDEPLEAEDRPTIDAALVDNLELRQLARLGRTEPQRLYEATRGPVSEAAAEHRRLADAALREGEPLVALQHMAQSLQCLPLQPKLQYEAAMLRLGSPCTRQQLDDTREQLLQAARWFERHQLVFWRSACYIGLARVELALDARRAEQAVVHCAMALEAPEGYDGTFNFRAARFEYARTLTLAGHTDDALKALNQLAGYSPRYLAQAVRDPSFVPLRDRLRQMLQGHKQEMLNLANEIVALGQHAEAIHHGLDALAPSLAQAHAVPALESGFDGYTATRMQQALRRYFGDFAGWLVVTGQALAEEAAIAGLPDCPFPGQAFEESFRAGDEAVLDRWLVRPGDRLSPGMPLMTYRYREGQQPREYRLNDRLPQGALLNRLLAPAGTRLARGTPLCDWVARSADVSVIEALRRRLAAARDRLPQLRPHADTGVLGGAAMAVLGMLACGLGAASQASAPVLLVSTTAALGGGGWAALAYYRLRREHAGTWAAIDADQSRLDALTQSLPALWRRWVGTLQQFEKLLGSVPQEAVPFVRHTQAAGRGQLALLRSSALPDEGRLLTGPLPGDGRLALYRVARGTDNAPMLQRAGLGAVPAL</sequence>
<dbReference type="Proteomes" id="UP001200741">
    <property type="component" value="Unassembled WGS sequence"/>
</dbReference>
<organism evidence="2 3">
    <name type="scientific">Pelomonas cellulosilytica</name>
    <dbReference type="NCBI Taxonomy" id="2906762"/>
    <lineage>
        <taxon>Bacteria</taxon>
        <taxon>Pseudomonadati</taxon>
        <taxon>Pseudomonadota</taxon>
        <taxon>Betaproteobacteria</taxon>
        <taxon>Burkholderiales</taxon>
        <taxon>Sphaerotilaceae</taxon>
        <taxon>Roseateles</taxon>
    </lineage>
</organism>
<keyword evidence="3" id="KW-1185">Reference proteome</keyword>
<proteinExistence type="predicted"/>
<evidence type="ECO:0000259" key="1">
    <source>
        <dbReference type="Pfam" id="PF13271"/>
    </source>
</evidence>
<evidence type="ECO:0000313" key="3">
    <source>
        <dbReference type="Proteomes" id="UP001200741"/>
    </source>
</evidence>
<dbReference type="EMBL" id="JAJTWU010000005">
    <property type="protein sequence ID" value="MCE4555703.1"/>
    <property type="molecule type" value="Genomic_DNA"/>
</dbReference>
<protein>
    <submittedName>
        <fullName evidence="2">DUF4062 domain-containing protein</fullName>
    </submittedName>
</protein>
<dbReference type="RefSeq" id="WP_233372747.1">
    <property type="nucleotide sequence ID" value="NZ_JAJTWU010000005.1"/>
</dbReference>
<dbReference type="InterPro" id="IPR025139">
    <property type="entry name" value="DUF4062"/>
</dbReference>
<reference evidence="2 3" key="1">
    <citation type="submission" date="2021-12" db="EMBL/GenBank/DDBJ databases">
        <title>Genome seq of P8.</title>
        <authorList>
            <person name="Seo T."/>
        </authorList>
    </citation>
    <scope>NUCLEOTIDE SEQUENCE [LARGE SCALE GENOMIC DNA]</scope>
    <source>
        <strain evidence="2 3">P8</strain>
    </source>
</reference>
<dbReference type="Pfam" id="PF13271">
    <property type="entry name" value="DUF4062"/>
    <property type="match status" value="1"/>
</dbReference>
<feature type="domain" description="DUF4062" evidence="1">
    <location>
        <begin position="7"/>
        <end position="95"/>
    </location>
</feature>
<accession>A0ABS8XYA8</accession>
<gene>
    <name evidence="2" type="ORF">LXT13_14950</name>
</gene>